<keyword evidence="7" id="KW-0456">Lyase</keyword>
<evidence type="ECO:0000256" key="5">
    <source>
        <dbReference type="ARBA" id="ARBA00033298"/>
    </source>
</evidence>
<dbReference type="PROSITE" id="PS00934">
    <property type="entry name" value="GLYOXALASE_I_1"/>
    <property type="match status" value="1"/>
</dbReference>
<evidence type="ECO:0000256" key="1">
    <source>
        <dbReference type="ARBA" id="ARBA00022723"/>
    </source>
</evidence>
<dbReference type="GO" id="GO:0004462">
    <property type="term" value="F:lactoylglutathione lyase activity"/>
    <property type="evidence" value="ECO:0007669"/>
    <property type="project" value="InterPro"/>
</dbReference>
<proteinExistence type="predicted"/>
<accession>A0A1X0Y853</accession>
<dbReference type="InterPro" id="IPR004360">
    <property type="entry name" value="Glyas_Fos-R_dOase_dom"/>
</dbReference>
<reference evidence="7 8" key="1">
    <citation type="submission" date="2017-03" db="EMBL/GenBank/DDBJ databases">
        <title>Genome sequence of Geothermobacter sp. EPR-M, Deep-Sea Iron Reducer.</title>
        <authorList>
            <person name="Tully B."/>
            <person name="Savalia P."/>
            <person name="Abuyen K."/>
            <person name="Baughan C."/>
            <person name="Romero E."/>
            <person name="Ronkowski C."/>
            <person name="Torres B."/>
            <person name="Tremblay J."/>
            <person name="Trujillo A."/>
            <person name="Tyler M."/>
            <person name="Perez-Rodriguez I."/>
            <person name="Amend J."/>
        </authorList>
    </citation>
    <scope>NUCLEOTIDE SEQUENCE [LARGE SCALE GENOMIC DNA]</scope>
    <source>
        <strain evidence="7 8">EPR-M</strain>
    </source>
</reference>
<dbReference type="PANTHER" id="PTHR46036:SF5">
    <property type="entry name" value="LACTOYLGLUTATHIONE LYASE"/>
    <property type="match status" value="1"/>
</dbReference>
<dbReference type="SUPFAM" id="SSF54593">
    <property type="entry name" value="Glyoxalase/Bleomycin resistance protein/Dihydroxybiphenyl dioxygenase"/>
    <property type="match status" value="1"/>
</dbReference>
<dbReference type="Gene3D" id="3.10.180.10">
    <property type="entry name" value="2,3-Dihydroxybiphenyl 1,2-Dioxygenase, domain 1"/>
    <property type="match status" value="1"/>
</dbReference>
<dbReference type="OrthoDB" id="9789841at2"/>
<dbReference type="Proteomes" id="UP000193136">
    <property type="component" value="Unassembled WGS sequence"/>
</dbReference>
<dbReference type="InterPro" id="IPR018146">
    <property type="entry name" value="Glyoxalase_1_CS"/>
</dbReference>
<comment type="caution">
    <text evidence="7">The sequence shown here is derived from an EMBL/GenBank/DDBJ whole genome shotgun (WGS) entry which is preliminary data.</text>
</comment>
<evidence type="ECO:0000313" key="8">
    <source>
        <dbReference type="Proteomes" id="UP000193136"/>
    </source>
</evidence>
<keyword evidence="8" id="KW-1185">Reference proteome</keyword>
<dbReference type="PANTHER" id="PTHR46036">
    <property type="entry name" value="LACTOYLGLUTATHIONE LYASE"/>
    <property type="match status" value="1"/>
</dbReference>
<dbReference type="InterPro" id="IPR029068">
    <property type="entry name" value="Glyas_Bleomycin-R_OHBP_Dase"/>
</dbReference>
<dbReference type="InterPro" id="IPR037523">
    <property type="entry name" value="VOC_core"/>
</dbReference>
<dbReference type="STRING" id="1969733.B5V00_06535"/>
<feature type="domain" description="VOC" evidence="6">
    <location>
        <begin position="4"/>
        <end position="125"/>
    </location>
</feature>
<name>A0A1X0Y853_9BACT</name>
<sequence length="126" mass="14555">MTYRMIHVCIRVMNLEKSEHFYQQAFGFKVSRKRDFPDDGFTLSYLTDPSDSFELELTYNYNQQEPYVIGNGYSHLAVSVDDLEASHRRHQELGLDPTPLKGLSGTASFYFVSDPDGYRVEVVRMA</sequence>
<dbReference type="PROSITE" id="PS51819">
    <property type="entry name" value="VOC"/>
    <property type="match status" value="1"/>
</dbReference>
<dbReference type="EMBL" id="NAAD01000006">
    <property type="protein sequence ID" value="ORJ61289.1"/>
    <property type="molecule type" value="Genomic_DNA"/>
</dbReference>
<protein>
    <recommendedName>
        <fullName evidence="3">Aldoketomutase</fullName>
    </recommendedName>
    <alternativeName>
        <fullName evidence="2">Ketone-aldehyde mutase</fullName>
    </alternativeName>
    <alternativeName>
        <fullName evidence="4">Methylglyoxalase</fullName>
    </alternativeName>
    <alternativeName>
        <fullName evidence="5">S-D-lactoylglutathione methylglyoxal lyase</fullName>
    </alternativeName>
</protein>
<dbReference type="AlphaFoldDB" id="A0A1X0Y853"/>
<dbReference type="GO" id="GO:0019243">
    <property type="term" value="P:methylglyoxal catabolic process to D-lactate via S-lactoyl-glutathione"/>
    <property type="evidence" value="ECO:0007669"/>
    <property type="project" value="TreeGrafter"/>
</dbReference>
<evidence type="ECO:0000313" key="7">
    <source>
        <dbReference type="EMBL" id="ORJ61289.1"/>
    </source>
</evidence>
<keyword evidence="1" id="KW-0479">Metal-binding</keyword>
<dbReference type="GO" id="GO:0005737">
    <property type="term" value="C:cytoplasm"/>
    <property type="evidence" value="ECO:0007669"/>
    <property type="project" value="TreeGrafter"/>
</dbReference>
<evidence type="ECO:0000256" key="4">
    <source>
        <dbReference type="ARBA" id="ARBA00032460"/>
    </source>
</evidence>
<dbReference type="RefSeq" id="WP_085009968.1">
    <property type="nucleotide sequence ID" value="NZ_NAAD01000006.1"/>
</dbReference>
<organism evidence="7 8">
    <name type="scientific">Geothermobacter hydrogeniphilus</name>
    <dbReference type="NCBI Taxonomy" id="1969733"/>
    <lineage>
        <taxon>Bacteria</taxon>
        <taxon>Pseudomonadati</taxon>
        <taxon>Thermodesulfobacteriota</taxon>
        <taxon>Desulfuromonadia</taxon>
        <taxon>Desulfuromonadales</taxon>
        <taxon>Geothermobacteraceae</taxon>
        <taxon>Geothermobacter</taxon>
    </lineage>
</organism>
<dbReference type="GO" id="GO:0046872">
    <property type="term" value="F:metal ion binding"/>
    <property type="evidence" value="ECO:0007669"/>
    <property type="project" value="UniProtKB-KW"/>
</dbReference>
<gene>
    <name evidence="7" type="ORF">B5V00_06535</name>
</gene>
<evidence type="ECO:0000256" key="3">
    <source>
        <dbReference type="ARBA" id="ARBA00030892"/>
    </source>
</evidence>
<evidence type="ECO:0000256" key="2">
    <source>
        <dbReference type="ARBA" id="ARBA00030291"/>
    </source>
</evidence>
<evidence type="ECO:0000259" key="6">
    <source>
        <dbReference type="PROSITE" id="PS51819"/>
    </source>
</evidence>
<dbReference type="Pfam" id="PF00903">
    <property type="entry name" value="Glyoxalase"/>
    <property type="match status" value="1"/>
</dbReference>